<keyword evidence="1" id="KW-0812">Transmembrane</keyword>
<sequence length="189" mass="19754">MPVGTGMPGGPPVAVSEREIRAERALRALPPPPSPPPGMGAVPAFAPPVPRANRTVLIVSLVLGATLLLCCGGGVFGVGGLFYYSYNTLQDDAVATVEGYLGDLQAGRYPQAYDRLCVEAKAQRSLDAFTGEQESAGQVTSYQVGSDIEVDQESNWLVTAQVVRQGGASGSETFPIVFNDANAAQICPR</sequence>
<feature type="transmembrane region" description="Helical" evidence="1">
    <location>
        <begin position="56"/>
        <end position="84"/>
    </location>
</feature>
<reference evidence="2 3" key="1">
    <citation type="submission" date="2016-11" db="EMBL/GenBank/DDBJ databases">
        <authorList>
            <person name="Jaros S."/>
            <person name="Januszkiewicz K."/>
            <person name="Wedrychowicz H."/>
        </authorList>
    </citation>
    <scope>NUCLEOTIDE SEQUENCE [LARGE SCALE GENOMIC DNA]</scope>
    <source>
        <strain evidence="2 3">DSM 46144</strain>
    </source>
</reference>
<proteinExistence type="predicted"/>
<dbReference type="AlphaFoldDB" id="A0A1M7Q5J9"/>
<dbReference type="Proteomes" id="UP000184440">
    <property type="component" value="Unassembled WGS sequence"/>
</dbReference>
<evidence type="ECO:0000313" key="3">
    <source>
        <dbReference type="Proteomes" id="UP000184440"/>
    </source>
</evidence>
<name>A0A1M7Q5J9_9ACTN</name>
<keyword evidence="1" id="KW-0472">Membrane</keyword>
<evidence type="ECO:0000313" key="2">
    <source>
        <dbReference type="EMBL" id="SHN25486.1"/>
    </source>
</evidence>
<accession>A0A1M7Q5J9</accession>
<keyword evidence="1" id="KW-1133">Transmembrane helix</keyword>
<evidence type="ECO:0000256" key="1">
    <source>
        <dbReference type="SAM" id="Phobius"/>
    </source>
</evidence>
<dbReference type="STRING" id="134849.SAMN05443668_104168"/>
<dbReference type="EMBL" id="FRCS01000004">
    <property type="protein sequence ID" value="SHN25486.1"/>
    <property type="molecule type" value="Genomic_DNA"/>
</dbReference>
<dbReference type="RefSeq" id="WP_178379873.1">
    <property type="nucleotide sequence ID" value="NZ_FRCS01000004.1"/>
</dbReference>
<protein>
    <submittedName>
        <fullName evidence="2">Uncharacterized protein</fullName>
    </submittedName>
</protein>
<keyword evidence="3" id="KW-1185">Reference proteome</keyword>
<organism evidence="2 3">
    <name type="scientific">Cryptosporangium aurantiacum</name>
    <dbReference type="NCBI Taxonomy" id="134849"/>
    <lineage>
        <taxon>Bacteria</taxon>
        <taxon>Bacillati</taxon>
        <taxon>Actinomycetota</taxon>
        <taxon>Actinomycetes</taxon>
        <taxon>Cryptosporangiales</taxon>
        <taxon>Cryptosporangiaceae</taxon>
        <taxon>Cryptosporangium</taxon>
    </lineage>
</organism>
<gene>
    <name evidence="2" type="ORF">SAMN05443668_104168</name>
</gene>